<dbReference type="Proteomes" id="UP000182121">
    <property type="component" value="Unassembled WGS sequence"/>
</dbReference>
<dbReference type="Pfam" id="PF13946">
    <property type="entry name" value="DUF4214"/>
    <property type="match status" value="1"/>
</dbReference>
<name>A0A1I0CGE4_9FIRM</name>
<gene>
    <name evidence="2" type="ORF">SAMN05216521_100265</name>
</gene>
<proteinExistence type="predicted"/>
<comment type="caution">
    <text evidence="2">The sequence shown here is derived from an EMBL/GenBank/DDBJ whole genome shotgun (WGS) entry which is preliminary data.</text>
</comment>
<sequence>MQNTTFHTTSLLKITDDTAFIIQCYHTMLGRSLDPFEMQHAIEMLSKGLSRKGFIYWIARSPEFGSRFFIEGIASYKLDCYLYKGMEKLFKLLHLDIISTYSNDSFSIPLHCGRFGFLAEQFTEHDYSFDTEYSALAEGQISQIPACLPKLTPPTCIGHLASVLNSANPVLNIGVAHIKGKEMIKQIEFLLSAPKNGCFITNPDILFNLLTTDRLSSFANSIEDTFVLTMPQLPPSQTYINIVWDRSWNRLEFRPDGTPCRWMSGPELNGSIYLINHSMDYRQITLSFTLTVLDINSEVSIFFHGKTVPIKCSNTKRKVTLRLSLNPGCNTITFHYVGRKLKLSDASGRPALLSVDNLVLSFTDSSYQPLSGESAYSMDEQSHGTGYYPYLLPDSFIRSQLHRNGFFEISAYRISKTYAVIQLPTTRYDYLRDERNHDCFYILNAGSKKEDESSFSSVIVYIARRTGRLSPEFYNYELEEH</sequence>
<feature type="domain" description="DUF4214" evidence="1">
    <location>
        <begin position="14"/>
        <end position="68"/>
    </location>
</feature>
<reference evidence="2 3" key="1">
    <citation type="submission" date="2016-10" db="EMBL/GenBank/DDBJ databases">
        <authorList>
            <person name="Varghese N."/>
            <person name="Submissions S."/>
        </authorList>
    </citation>
    <scope>NUCLEOTIDE SEQUENCE [LARGE SCALE GENOMIC DNA]</scope>
    <source>
        <strain evidence="2 3">NLAE-zl-C196</strain>
    </source>
</reference>
<accession>A0A1I0CGE4</accession>
<evidence type="ECO:0000313" key="3">
    <source>
        <dbReference type="Proteomes" id="UP000182121"/>
    </source>
</evidence>
<protein>
    <recommendedName>
        <fullName evidence="1">DUF4214 domain-containing protein</fullName>
    </recommendedName>
</protein>
<evidence type="ECO:0000259" key="1">
    <source>
        <dbReference type="Pfam" id="PF13946"/>
    </source>
</evidence>
<organism evidence="2 3">
    <name type="scientific">Enterocloster clostridioformis</name>
    <dbReference type="NCBI Taxonomy" id="1531"/>
    <lineage>
        <taxon>Bacteria</taxon>
        <taxon>Bacillati</taxon>
        <taxon>Bacillota</taxon>
        <taxon>Clostridia</taxon>
        <taxon>Lachnospirales</taxon>
        <taxon>Lachnospiraceae</taxon>
        <taxon>Enterocloster</taxon>
    </lineage>
</organism>
<evidence type="ECO:0000313" key="2">
    <source>
        <dbReference type="EMBL" id="SET18673.1"/>
    </source>
</evidence>
<dbReference type="EMBL" id="FOIO01000002">
    <property type="protein sequence ID" value="SET18673.1"/>
    <property type="molecule type" value="Genomic_DNA"/>
</dbReference>
<dbReference type="AlphaFoldDB" id="A0A1I0CGE4"/>
<dbReference type="RefSeq" id="WP_074661382.1">
    <property type="nucleotide sequence ID" value="NZ_FOJH01000003.1"/>
</dbReference>
<dbReference type="InterPro" id="IPR025282">
    <property type="entry name" value="DUF4214"/>
</dbReference>